<dbReference type="GeneID" id="55540795"/>
<proteinExistence type="predicted"/>
<keyword evidence="1" id="KW-1133">Transmembrane helix</keyword>
<protein>
    <submittedName>
        <fullName evidence="2">DUF3325 family protein</fullName>
    </submittedName>
</protein>
<keyword evidence="1" id="KW-0472">Membrane</keyword>
<gene>
    <name evidence="2" type="ORF">GIW75_27970</name>
</gene>
<dbReference type="Pfam" id="PF11804">
    <property type="entry name" value="DUF3325"/>
    <property type="match status" value="1"/>
</dbReference>
<evidence type="ECO:0000313" key="3">
    <source>
        <dbReference type="Proteomes" id="UP000814172"/>
    </source>
</evidence>
<name>A0AAW5ADC2_9PSED</name>
<dbReference type="RefSeq" id="WP_092235590.1">
    <property type="nucleotide sequence ID" value="NZ_FNTR01000004.1"/>
</dbReference>
<dbReference type="Proteomes" id="UP000814172">
    <property type="component" value="Unassembled WGS sequence"/>
</dbReference>
<organism evidence="2 3">
    <name type="scientific">Pseudomonas proteolytica</name>
    <dbReference type="NCBI Taxonomy" id="219574"/>
    <lineage>
        <taxon>Bacteria</taxon>
        <taxon>Pseudomonadati</taxon>
        <taxon>Pseudomonadota</taxon>
        <taxon>Gammaproteobacteria</taxon>
        <taxon>Pseudomonadales</taxon>
        <taxon>Pseudomonadaceae</taxon>
        <taxon>Pseudomonas</taxon>
    </lineage>
</organism>
<keyword evidence="3" id="KW-1185">Reference proteome</keyword>
<evidence type="ECO:0000313" key="2">
    <source>
        <dbReference type="EMBL" id="MCF5060770.1"/>
    </source>
</evidence>
<accession>A0AAW5ADC2</accession>
<dbReference type="AlphaFoldDB" id="A0AAW5ADC2"/>
<sequence>MALIAALLLACGGMLGLCLGLERHYKQLWHRLPSPMLRRGLRGMGWVLLAASFAVSVHVWGWAMGPVAWFGLISLAGLSVAFLLPYSAR</sequence>
<dbReference type="EMBL" id="WKEW01000172">
    <property type="protein sequence ID" value="MCF5060770.1"/>
    <property type="molecule type" value="Genomic_DNA"/>
</dbReference>
<keyword evidence="1" id="KW-0812">Transmembrane</keyword>
<dbReference type="InterPro" id="IPR021762">
    <property type="entry name" value="DUF3325"/>
</dbReference>
<evidence type="ECO:0000256" key="1">
    <source>
        <dbReference type="SAM" id="Phobius"/>
    </source>
</evidence>
<reference evidence="2 3" key="1">
    <citation type="submission" date="2019-11" db="EMBL/GenBank/DDBJ databases">
        <title>Epiphytic Pseudomonas syringae from cherry orchards.</title>
        <authorList>
            <person name="Hulin M.T."/>
        </authorList>
    </citation>
    <scope>NUCLEOTIDE SEQUENCE [LARGE SCALE GENOMIC DNA]</scope>
    <source>
        <strain evidence="2 3">PA-6-9F</strain>
    </source>
</reference>
<feature type="transmembrane region" description="Helical" evidence="1">
    <location>
        <begin position="44"/>
        <end position="62"/>
    </location>
</feature>
<comment type="caution">
    <text evidence="2">The sequence shown here is derived from an EMBL/GenBank/DDBJ whole genome shotgun (WGS) entry which is preliminary data.</text>
</comment>
<feature type="transmembrane region" description="Helical" evidence="1">
    <location>
        <begin position="69"/>
        <end position="88"/>
    </location>
</feature>